<accession>A0A6P2NUC8</accession>
<feature type="transmembrane region" description="Helical" evidence="1">
    <location>
        <begin position="77"/>
        <end position="105"/>
    </location>
</feature>
<keyword evidence="1" id="KW-0472">Membrane</keyword>
<sequence>MDDNNSGGLGSAIGTLALGAGLAAWILLPFYILWRFGLHYLAAILAPIATVIAIYQTDLLNYFDGSHGSHDQMLNAYFSLPWTAFAVMSWVGLVLMVAAVALDVIPSAFAGSEIRAARKAQG</sequence>
<reference evidence="2 3" key="1">
    <citation type="submission" date="2019-09" db="EMBL/GenBank/DDBJ databases">
        <authorList>
            <person name="Depoorter E."/>
        </authorList>
    </citation>
    <scope>NUCLEOTIDE SEQUENCE [LARGE SCALE GENOMIC DNA]</scope>
    <source>
        <strain evidence="2">LMG 13014</strain>
    </source>
</reference>
<protein>
    <submittedName>
        <fullName evidence="2">Uncharacterized protein</fullName>
    </submittedName>
</protein>
<dbReference type="Proteomes" id="UP000494261">
    <property type="component" value="Unassembled WGS sequence"/>
</dbReference>
<feature type="transmembrane region" description="Helical" evidence="1">
    <location>
        <begin position="40"/>
        <end position="57"/>
    </location>
</feature>
<dbReference type="EMBL" id="CABVQC010000033">
    <property type="protein sequence ID" value="VWB98674.1"/>
    <property type="molecule type" value="Genomic_DNA"/>
</dbReference>
<evidence type="ECO:0000313" key="3">
    <source>
        <dbReference type="Proteomes" id="UP000494261"/>
    </source>
</evidence>
<dbReference type="RefSeq" id="WP_175024210.1">
    <property type="nucleotide sequence ID" value="NZ_CABVQC010000033.1"/>
</dbReference>
<gene>
    <name evidence="2" type="ORF">BLA13014_04617</name>
</gene>
<keyword evidence="1" id="KW-0812">Transmembrane</keyword>
<keyword evidence="1" id="KW-1133">Transmembrane helix</keyword>
<evidence type="ECO:0000256" key="1">
    <source>
        <dbReference type="SAM" id="Phobius"/>
    </source>
</evidence>
<name>A0A6P2NUC8_9BURK</name>
<evidence type="ECO:0000313" key="2">
    <source>
        <dbReference type="EMBL" id="VWB98674.1"/>
    </source>
</evidence>
<feature type="transmembrane region" description="Helical" evidence="1">
    <location>
        <begin position="12"/>
        <end position="33"/>
    </location>
</feature>
<organism evidence="2 3">
    <name type="scientific">Burkholderia aenigmatica</name>
    <dbReference type="NCBI Taxonomy" id="2015348"/>
    <lineage>
        <taxon>Bacteria</taxon>
        <taxon>Pseudomonadati</taxon>
        <taxon>Pseudomonadota</taxon>
        <taxon>Betaproteobacteria</taxon>
        <taxon>Burkholderiales</taxon>
        <taxon>Burkholderiaceae</taxon>
        <taxon>Burkholderia</taxon>
        <taxon>Burkholderia cepacia complex</taxon>
    </lineage>
</organism>
<proteinExistence type="predicted"/>
<dbReference type="AlphaFoldDB" id="A0A6P2NUC8"/>